<dbReference type="Pfam" id="PF00582">
    <property type="entry name" value="Usp"/>
    <property type="match status" value="1"/>
</dbReference>
<dbReference type="RefSeq" id="WP_320506790.1">
    <property type="nucleotide sequence ID" value="NZ_JAXCLW010000001.1"/>
</dbReference>
<dbReference type="PRINTS" id="PR01438">
    <property type="entry name" value="UNVRSLSTRESS"/>
</dbReference>
<evidence type="ECO:0000313" key="3">
    <source>
        <dbReference type="EMBL" id="MDY0881739.1"/>
    </source>
</evidence>
<evidence type="ECO:0000256" key="1">
    <source>
        <dbReference type="ARBA" id="ARBA00008791"/>
    </source>
</evidence>
<evidence type="ECO:0000313" key="4">
    <source>
        <dbReference type="Proteomes" id="UP001279642"/>
    </source>
</evidence>
<dbReference type="SUPFAM" id="SSF52402">
    <property type="entry name" value="Adenine nucleotide alpha hydrolases-like"/>
    <property type="match status" value="2"/>
</dbReference>
<accession>A0ABU5E7P7</accession>
<dbReference type="PANTHER" id="PTHR46268:SF15">
    <property type="entry name" value="UNIVERSAL STRESS PROTEIN HP_0031"/>
    <property type="match status" value="1"/>
</dbReference>
<keyword evidence="4" id="KW-1185">Reference proteome</keyword>
<proteinExistence type="inferred from homology"/>
<dbReference type="CDD" id="cd00293">
    <property type="entry name" value="USP-like"/>
    <property type="match status" value="1"/>
</dbReference>
<dbReference type="Proteomes" id="UP001279642">
    <property type="component" value="Unassembled WGS sequence"/>
</dbReference>
<comment type="caution">
    <text evidence="3">The sequence shown here is derived from an EMBL/GenBank/DDBJ whole genome shotgun (WGS) entry which is preliminary data.</text>
</comment>
<dbReference type="InterPro" id="IPR006016">
    <property type="entry name" value="UspA"/>
</dbReference>
<feature type="domain" description="UspA" evidence="2">
    <location>
        <begin position="162"/>
        <end position="295"/>
    </location>
</feature>
<dbReference type="PANTHER" id="PTHR46268">
    <property type="entry name" value="STRESS RESPONSE PROTEIN NHAX"/>
    <property type="match status" value="1"/>
</dbReference>
<dbReference type="Gene3D" id="3.40.50.12370">
    <property type="match status" value="1"/>
</dbReference>
<evidence type="ECO:0000259" key="2">
    <source>
        <dbReference type="Pfam" id="PF00582"/>
    </source>
</evidence>
<sequence length="296" mass="31586">MSIKHILVPLLGIETDRCALDAALAVAKPHQAHIQALHVLADPLQSTPMLVGVGFAIAEAADVTRKHSEALAKTARATFDKWVADRGITLSDQPINPGAEAAGVTTQFVAEQEQELIRDPLIIYSRLTDLIVFARPEQGDDFALMSIQLEDVLFAAGRSVLLVPKTMSEAALEAIETGTALIAWNGSIEAVRAVQSALDLLSGRARVRVATVPEGQQGNAALELVRYLAWQGIESALADVPKEGGTSQRLLQTAAEQQAGLLVMGAYSHGRLRQMVLGGVTRDMIHHAGLPVLLAH</sequence>
<gene>
    <name evidence="3" type="ORF">SMD27_02690</name>
</gene>
<organism evidence="3 4">
    <name type="scientific">Dongia soli</name>
    <dbReference type="NCBI Taxonomy" id="600628"/>
    <lineage>
        <taxon>Bacteria</taxon>
        <taxon>Pseudomonadati</taxon>
        <taxon>Pseudomonadota</taxon>
        <taxon>Alphaproteobacteria</taxon>
        <taxon>Rhodospirillales</taxon>
        <taxon>Dongiaceae</taxon>
        <taxon>Dongia</taxon>
    </lineage>
</organism>
<comment type="similarity">
    <text evidence="1">Belongs to the universal stress protein A family.</text>
</comment>
<reference evidence="3 4" key="1">
    <citation type="journal article" date="2016" name="Antonie Van Leeuwenhoek">
        <title>Dongia soli sp. nov., isolated from soil from Dokdo, Korea.</title>
        <authorList>
            <person name="Kim D.U."/>
            <person name="Lee H."/>
            <person name="Kim H."/>
            <person name="Kim S.G."/>
            <person name="Ka J.O."/>
        </authorList>
    </citation>
    <scope>NUCLEOTIDE SEQUENCE [LARGE SCALE GENOMIC DNA]</scope>
    <source>
        <strain evidence="3 4">D78</strain>
    </source>
</reference>
<dbReference type="EMBL" id="JAXCLW010000001">
    <property type="protein sequence ID" value="MDY0881739.1"/>
    <property type="molecule type" value="Genomic_DNA"/>
</dbReference>
<name>A0ABU5E7P7_9PROT</name>
<protein>
    <submittedName>
        <fullName evidence="3">Universal stress protein</fullName>
    </submittedName>
</protein>
<dbReference type="InterPro" id="IPR006015">
    <property type="entry name" value="Universal_stress_UspA"/>
</dbReference>